<evidence type="ECO:0000256" key="1">
    <source>
        <dbReference type="SAM" id="MobiDB-lite"/>
    </source>
</evidence>
<evidence type="ECO:0000313" key="3">
    <source>
        <dbReference type="Proteomes" id="UP000653308"/>
    </source>
</evidence>
<proteinExistence type="predicted"/>
<protein>
    <recommendedName>
        <fullName evidence="4">Secreted protein</fullName>
    </recommendedName>
</protein>
<feature type="compositionally biased region" description="Low complexity" evidence="1">
    <location>
        <begin position="49"/>
        <end position="63"/>
    </location>
</feature>
<gene>
    <name evidence="2" type="ORF">GCM10010384_45000</name>
</gene>
<accession>A0ABQ3A5H8</accession>
<keyword evidence="3" id="KW-1185">Reference proteome</keyword>
<organism evidence="2 3">
    <name type="scientific">Streptomyces djakartensis</name>
    <dbReference type="NCBI Taxonomy" id="68193"/>
    <lineage>
        <taxon>Bacteria</taxon>
        <taxon>Bacillati</taxon>
        <taxon>Actinomycetota</taxon>
        <taxon>Actinomycetes</taxon>
        <taxon>Kitasatosporales</taxon>
        <taxon>Streptomycetaceae</taxon>
        <taxon>Streptomyces</taxon>
    </lineage>
</organism>
<comment type="caution">
    <text evidence="2">The sequence shown here is derived from an EMBL/GenBank/DDBJ whole genome shotgun (WGS) entry which is preliminary data.</text>
</comment>
<dbReference type="EMBL" id="BMWE01000013">
    <property type="protein sequence ID" value="GGY32876.1"/>
    <property type="molecule type" value="Genomic_DNA"/>
</dbReference>
<reference evidence="3" key="1">
    <citation type="journal article" date="2019" name="Int. J. Syst. Evol. Microbiol.">
        <title>The Global Catalogue of Microorganisms (GCM) 10K type strain sequencing project: providing services to taxonomists for standard genome sequencing and annotation.</title>
        <authorList>
            <consortium name="The Broad Institute Genomics Platform"/>
            <consortium name="The Broad Institute Genome Sequencing Center for Infectious Disease"/>
            <person name="Wu L."/>
            <person name="Ma J."/>
        </authorList>
    </citation>
    <scope>NUCLEOTIDE SEQUENCE [LARGE SCALE GENOMIC DNA]</scope>
    <source>
        <strain evidence="3">JCM 4957</strain>
    </source>
</reference>
<sequence length="125" mass="12467">MCRTPAGSPGSTVTANRVFRVLAGGSLRCALCAASTAPVRASATSQESAVTRGTRGAPARGRTWTPGRFSSNGCGPTARGPPGGLGSARPGAATAAGMRASSPVAHSTPVETATREESPRIMRST</sequence>
<feature type="compositionally biased region" description="Basic and acidic residues" evidence="1">
    <location>
        <begin position="113"/>
        <end position="125"/>
    </location>
</feature>
<dbReference type="Proteomes" id="UP000653308">
    <property type="component" value="Unassembled WGS sequence"/>
</dbReference>
<evidence type="ECO:0000313" key="2">
    <source>
        <dbReference type="EMBL" id="GGY32876.1"/>
    </source>
</evidence>
<name>A0ABQ3A5H8_9ACTN</name>
<feature type="region of interest" description="Disordered" evidence="1">
    <location>
        <begin position="40"/>
        <end position="125"/>
    </location>
</feature>
<evidence type="ECO:0008006" key="4">
    <source>
        <dbReference type="Google" id="ProtNLM"/>
    </source>
</evidence>